<keyword evidence="3" id="KW-1185">Reference proteome</keyword>
<feature type="coiled-coil region" evidence="1">
    <location>
        <begin position="450"/>
        <end position="544"/>
    </location>
</feature>
<evidence type="ECO:0000313" key="3">
    <source>
        <dbReference type="Proteomes" id="UP000825729"/>
    </source>
</evidence>
<name>A0AAV7EF30_ARIFI</name>
<reference evidence="2 3" key="1">
    <citation type="submission" date="2021-07" db="EMBL/GenBank/DDBJ databases">
        <title>The Aristolochia fimbriata genome: insights into angiosperm evolution, floral development and chemical biosynthesis.</title>
        <authorList>
            <person name="Jiao Y."/>
        </authorList>
    </citation>
    <scope>NUCLEOTIDE SEQUENCE [LARGE SCALE GENOMIC DNA]</scope>
    <source>
        <strain evidence="2">IBCAS-2021</strain>
        <tissue evidence="2">Leaf</tissue>
    </source>
</reference>
<dbReference type="Proteomes" id="UP000825729">
    <property type="component" value="Unassembled WGS sequence"/>
</dbReference>
<proteinExistence type="predicted"/>
<comment type="caution">
    <text evidence="2">The sequence shown here is derived from an EMBL/GenBank/DDBJ whole genome shotgun (WGS) entry which is preliminary data.</text>
</comment>
<accession>A0AAV7EF30</accession>
<dbReference type="EMBL" id="JAINDJ010000005">
    <property type="protein sequence ID" value="KAG9446695.1"/>
    <property type="molecule type" value="Genomic_DNA"/>
</dbReference>
<gene>
    <name evidence="2" type="ORF">H6P81_012823</name>
</gene>
<evidence type="ECO:0000256" key="1">
    <source>
        <dbReference type="SAM" id="Coils"/>
    </source>
</evidence>
<sequence>MKPSTLVDSSFPCGSLNRRLAVGDRVFFLSCPDSLEKEDEAARPKAFVLQSASCLVNRPPLPCIFGDGVVEGTLNTPDTTLDTPIPFLFEWTTPLLGRCSCTLHNTGVYYGLWASLFKDNRDISLVRLFLMLEYQDKHIGHALHEAFHHFDGYGSDLRLAYLLVGASNDEVSPMVADFTDVRSSDLPYSCRCLFLAYHHLCRSSESNVISTAAWVEFWFWTEDSVVPVSDPWTAWYARYGKGSCALEGTEVVGDLVEIPPSSTQLEVLQEAAPLVVQEEATTEEEAPTPVLQEAEAAPAPSTEEVVGIEAPIHEAILVLEIQEEASIVQEEAPTSAVKAPAIEEVVEIVQEEVPAAVAEVAEVVPAVEEVTEVVPAVEEVPIVQNMTTSLTLPTLPASTSLATPSQQLLSHVEGTMLQGWKDIITPRMLSTNAVRDTSLAADADFIIGKLQEAESDAREALDALSSKLENAEITLDEASEDLSEAKADEEDARERLELAIEQLQSIETKVVYLTTQVEQIRESVQDLKKAVVGAEQKVAEVIARPTLSASEEAALLSLRADFAELQQEMRDL</sequence>
<protein>
    <submittedName>
        <fullName evidence="2">Uncharacterized protein</fullName>
    </submittedName>
</protein>
<dbReference type="AlphaFoldDB" id="A0AAV7EF30"/>
<organism evidence="2 3">
    <name type="scientific">Aristolochia fimbriata</name>
    <name type="common">White veined hardy Dutchman's pipe vine</name>
    <dbReference type="NCBI Taxonomy" id="158543"/>
    <lineage>
        <taxon>Eukaryota</taxon>
        <taxon>Viridiplantae</taxon>
        <taxon>Streptophyta</taxon>
        <taxon>Embryophyta</taxon>
        <taxon>Tracheophyta</taxon>
        <taxon>Spermatophyta</taxon>
        <taxon>Magnoliopsida</taxon>
        <taxon>Magnoliidae</taxon>
        <taxon>Piperales</taxon>
        <taxon>Aristolochiaceae</taxon>
        <taxon>Aristolochia</taxon>
    </lineage>
</organism>
<keyword evidence="1" id="KW-0175">Coiled coil</keyword>
<evidence type="ECO:0000313" key="2">
    <source>
        <dbReference type="EMBL" id="KAG9446695.1"/>
    </source>
</evidence>